<dbReference type="Gene3D" id="3.60.15.10">
    <property type="entry name" value="Ribonuclease Z/Hydroxyacylglutathione hydrolase-like"/>
    <property type="match status" value="1"/>
</dbReference>
<dbReference type="AlphaFoldDB" id="A0A3A1QNP5"/>
<proteinExistence type="predicted"/>
<dbReference type="InterPro" id="IPR036866">
    <property type="entry name" value="RibonucZ/Hydroxyglut_hydro"/>
</dbReference>
<dbReference type="GO" id="GO:0016787">
    <property type="term" value="F:hydrolase activity"/>
    <property type="evidence" value="ECO:0007669"/>
    <property type="project" value="UniProtKB-KW"/>
</dbReference>
<dbReference type="RefSeq" id="WP_119549306.1">
    <property type="nucleotide sequence ID" value="NZ_QXIR01000041.1"/>
</dbReference>
<dbReference type="PANTHER" id="PTHR42951">
    <property type="entry name" value="METALLO-BETA-LACTAMASE DOMAIN-CONTAINING"/>
    <property type="match status" value="1"/>
</dbReference>
<reference evidence="2 3" key="1">
    <citation type="submission" date="2018-09" db="EMBL/GenBank/DDBJ databases">
        <title>Bacillus saliacetes sp. nov., isolated from Thai shrimp paste (Ka-pi).</title>
        <authorList>
            <person name="Daroonpunt R."/>
            <person name="Tanasupawat S."/>
            <person name="Yiamsombut S."/>
        </authorList>
    </citation>
    <scope>NUCLEOTIDE SEQUENCE [LARGE SCALE GENOMIC DNA]</scope>
    <source>
        <strain evidence="2 3">SKP7-4</strain>
    </source>
</reference>
<dbReference type="SUPFAM" id="SSF56281">
    <property type="entry name" value="Metallo-hydrolase/oxidoreductase"/>
    <property type="match status" value="1"/>
</dbReference>
<dbReference type="PANTHER" id="PTHR42951:SF4">
    <property type="entry name" value="ACYL-COENZYME A THIOESTERASE MBLAC2"/>
    <property type="match status" value="1"/>
</dbReference>
<organism evidence="2 3">
    <name type="scientific">Bacillus salacetis</name>
    <dbReference type="NCBI Taxonomy" id="2315464"/>
    <lineage>
        <taxon>Bacteria</taxon>
        <taxon>Bacillati</taxon>
        <taxon>Bacillota</taxon>
        <taxon>Bacilli</taxon>
        <taxon>Bacillales</taxon>
        <taxon>Bacillaceae</taxon>
        <taxon>Bacillus</taxon>
    </lineage>
</organism>
<dbReference type="SMART" id="SM00849">
    <property type="entry name" value="Lactamase_B"/>
    <property type="match status" value="1"/>
</dbReference>
<dbReference type="OrthoDB" id="420651at2"/>
<dbReference type="InterPro" id="IPR050855">
    <property type="entry name" value="NDM-1-like"/>
</dbReference>
<keyword evidence="3" id="KW-1185">Reference proteome</keyword>
<dbReference type="Proteomes" id="UP000265801">
    <property type="component" value="Unassembled WGS sequence"/>
</dbReference>
<dbReference type="InterPro" id="IPR001279">
    <property type="entry name" value="Metallo-B-lactamas"/>
</dbReference>
<accession>A0A3A1QNP5</accession>
<sequence>MDENFNSKHFSLEKVSDGIYAAIAKEGGGALANAGFADLGDQIIIFDTFNTQQASQDLKDAAEFITNKPVTTVMNSHWHGDHIRGNQVFTDSTIISSETTFSKMKELHPSRIRKQKEDIQGLANYIESLKKQLDSDTDAQLQNKINFLLELKFSLSSLELVLPSQTFIDEWSLKGTKRNAKLFTLGGGHSYCDAMLYIPESKVIFMGDLLFVDCHLTFFEESNPEKWIEILQKVDRFEIDTVIPGHGSIGTKEEIKNNINYIESLMSVVYRNDEKNASEVPDLYMDWDSPEIYFQNIKRLEESLSR</sequence>
<comment type="caution">
    <text evidence="2">The sequence shown here is derived from an EMBL/GenBank/DDBJ whole genome shotgun (WGS) entry which is preliminary data.</text>
</comment>
<feature type="domain" description="Metallo-beta-lactamase" evidence="1">
    <location>
        <begin position="31"/>
        <end position="246"/>
    </location>
</feature>
<evidence type="ECO:0000313" key="2">
    <source>
        <dbReference type="EMBL" id="RIW28692.1"/>
    </source>
</evidence>
<dbReference type="Pfam" id="PF00753">
    <property type="entry name" value="Lactamase_B"/>
    <property type="match status" value="1"/>
</dbReference>
<evidence type="ECO:0000259" key="1">
    <source>
        <dbReference type="SMART" id="SM00849"/>
    </source>
</evidence>
<dbReference type="CDD" id="cd16282">
    <property type="entry name" value="metallo-hydrolase-like_MBL-fold"/>
    <property type="match status" value="1"/>
</dbReference>
<protein>
    <submittedName>
        <fullName evidence="2">MBL fold metallo-hydrolase</fullName>
    </submittedName>
</protein>
<dbReference type="EMBL" id="QXIR01000041">
    <property type="protein sequence ID" value="RIW28692.1"/>
    <property type="molecule type" value="Genomic_DNA"/>
</dbReference>
<keyword evidence="2" id="KW-0378">Hydrolase</keyword>
<gene>
    <name evidence="2" type="ORF">D3H55_21185</name>
</gene>
<evidence type="ECO:0000313" key="3">
    <source>
        <dbReference type="Proteomes" id="UP000265801"/>
    </source>
</evidence>
<name>A0A3A1QNP5_9BACI</name>